<dbReference type="Gene3D" id="2.40.30.10">
    <property type="entry name" value="Translation factors"/>
    <property type="match status" value="1"/>
</dbReference>
<dbReference type="STRING" id="29172.A0A0D8YAP4"/>
<evidence type="ECO:0000259" key="7">
    <source>
        <dbReference type="PROSITE" id="PS51384"/>
    </source>
</evidence>
<evidence type="ECO:0000256" key="3">
    <source>
        <dbReference type="ARBA" id="ARBA00022723"/>
    </source>
</evidence>
<reference evidence="9" key="2">
    <citation type="journal article" date="2016" name="Sci. Rep.">
        <title>Dictyocaulus viviparus genome, variome and transcriptome elucidate lungworm biology and support future intervention.</title>
        <authorList>
            <person name="McNulty S.N."/>
            <person name="Strube C."/>
            <person name="Rosa B.A."/>
            <person name="Martin J.C."/>
            <person name="Tyagi R."/>
            <person name="Choi Y.J."/>
            <person name="Wang Q."/>
            <person name="Hallsworth Pepin K."/>
            <person name="Zhang X."/>
            <person name="Ozersky P."/>
            <person name="Wilson R.K."/>
            <person name="Sternberg P.W."/>
            <person name="Gasser R.B."/>
            <person name="Mitreva M."/>
        </authorList>
    </citation>
    <scope>NUCLEOTIDE SEQUENCE [LARGE SCALE GENOMIC DNA]</scope>
    <source>
        <strain evidence="9">HannoverDv2000</strain>
    </source>
</reference>
<evidence type="ECO:0000313" key="8">
    <source>
        <dbReference type="EMBL" id="KJH53242.1"/>
    </source>
</evidence>
<dbReference type="SMART" id="SM01117">
    <property type="entry name" value="Cyt-b5"/>
    <property type="match status" value="1"/>
</dbReference>
<sequence>MMPFPGSQTSSTKSVGRSEYGRVKVELPVGKSLMDWIRLATGKILAKKRMSVDHVELVKHNKRDDCWIHISGQVYDVTSYLEFHPGGILELMRAAGTDATELFNQYHPWVNYGSMLKSCHVGSFTVPKPSPSITGQTQPISEQLNSLVVKAKDNGENFGISVVIDNNSLTLSHKNWIAPNLWLGNILADMSTNKKHFRIVIRPKGYSVMELKWSFCSNVSLTVYRITVKNASVIITFESIVKTILSTSKQSINKSPVLSYYVGVIEKKRYVSHDTVLFTLRLPEGLFFPVSAGRHVSIKVYKGASTFCRAYTPVSPGSLSVEAEEGNGCCDGSATVLFMIKIYNDGICTPSLGKLAVGDTIEISEPIGSNDLSKWTDPKYDLLLLAAGTGLTPMVNVLISRLRKIMKLSSVLCTTHLLLFNKTEQDIVSDDWLPIRWCDNIVKVDHILSAPSEKWSGRKGRISSEMIPAFKESLRILICGPDGFIENSVKLLDDAGYKHDNIYIFKE</sequence>
<dbReference type="EMBL" id="KN716154">
    <property type="protein sequence ID" value="KJH53242.1"/>
    <property type="molecule type" value="Genomic_DNA"/>
</dbReference>
<proteinExistence type="inferred from homology"/>
<reference evidence="8 9" key="1">
    <citation type="submission" date="2013-11" db="EMBL/GenBank/DDBJ databases">
        <title>Draft genome of the bovine lungworm Dictyocaulus viviparus.</title>
        <authorList>
            <person name="Mitreva M."/>
        </authorList>
    </citation>
    <scope>NUCLEOTIDE SEQUENCE [LARGE SCALE GENOMIC DNA]</scope>
    <source>
        <strain evidence="8 9">HannoverDv2000</strain>
    </source>
</reference>
<dbReference type="GO" id="GO:0005783">
    <property type="term" value="C:endoplasmic reticulum"/>
    <property type="evidence" value="ECO:0007669"/>
    <property type="project" value="TreeGrafter"/>
</dbReference>
<dbReference type="InterPro" id="IPR001199">
    <property type="entry name" value="Cyt_B5-like_heme/steroid-bd"/>
</dbReference>
<dbReference type="SUPFAM" id="SSF52343">
    <property type="entry name" value="Ferredoxin reductase-like, C-terminal NADP-linked domain"/>
    <property type="match status" value="1"/>
</dbReference>
<protein>
    <submittedName>
        <fullName evidence="8">Cytochrome b5-like Heme/Steroid binding domain protein</fullName>
    </submittedName>
</protein>
<dbReference type="Proteomes" id="UP000053766">
    <property type="component" value="Unassembled WGS sequence"/>
</dbReference>
<evidence type="ECO:0000256" key="2">
    <source>
        <dbReference type="ARBA" id="ARBA00022617"/>
    </source>
</evidence>
<comment type="similarity">
    <text evidence="1">Belongs to the flavoprotein pyridine nucleotide cytochrome reductase family.</text>
</comment>
<dbReference type="Pfam" id="PF00173">
    <property type="entry name" value="Cyt-b5"/>
    <property type="match status" value="1"/>
</dbReference>
<keyword evidence="9" id="KW-1185">Reference proteome</keyword>
<evidence type="ECO:0000259" key="6">
    <source>
        <dbReference type="PROSITE" id="PS50255"/>
    </source>
</evidence>
<keyword evidence="4" id="KW-0560">Oxidoreductase</keyword>
<name>A0A0D8YAP4_DICVI</name>
<evidence type="ECO:0000313" key="9">
    <source>
        <dbReference type="Proteomes" id="UP000053766"/>
    </source>
</evidence>
<gene>
    <name evidence="8" type="ORF">DICVIV_00553</name>
</gene>
<evidence type="ECO:0000256" key="5">
    <source>
        <dbReference type="ARBA" id="ARBA00023004"/>
    </source>
</evidence>
<dbReference type="Pfam" id="PF00175">
    <property type="entry name" value="NAD_binding_1"/>
    <property type="match status" value="1"/>
</dbReference>
<feature type="domain" description="FAD-binding FR-type" evidence="7">
    <location>
        <begin position="258"/>
        <end position="373"/>
    </location>
</feature>
<dbReference type="Gene3D" id="3.40.50.80">
    <property type="entry name" value="Nucleotide-binding domain of ferredoxin-NADP reductase (FNR) module"/>
    <property type="match status" value="1"/>
</dbReference>
<dbReference type="InterPro" id="IPR017938">
    <property type="entry name" value="Riboflavin_synthase-like_b-brl"/>
</dbReference>
<dbReference type="InterPro" id="IPR017927">
    <property type="entry name" value="FAD-bd_FR_type"/>
</dbReference>
<dbReference type="CDD" id="cd06183">
    <property type="entry name" value="cyt_b5_reduct_like"/>
    <property type="match status" value="1"/>
</dbReference>
<dbReference type="InterPro" id="IPR036400">
    <property type="entry name" value="Cyt_B5-like_heme/steroid_sf"/>
</dbReference>
<dbReference type="InterPro" id="IPR008333">
    <property type="entry name" value="Cbr1-like_FAD-bd_dom"/>
</dbReference>
<dbReference type="InterPro" id="IPR018506">
    <property type="entry name" value="Cyt_B5_heme-BS"/>
</dbReference>
<dbReference type="GO" id="GO:0020037">
    <property type="term" value="F:heme binding"/>
    <property type="evidence" value="ECO:0007669"/>
    <property type="project" value="InterPro"/>
</dbReference>
<dbReference type="SUPFAM" id="SSF63380">
    <property type="entry name" value="Riboflavin synthase domain-like"/>
    <property type="match status" value="1"/>
</dbReference>
<dbReference type="FunFam" id="3.10.120.10:FF:000001">
    <property type="entry name" value="Cytochrome b5 reductase 4"/>
    <property type="match status" value="1"/>
</dbReference>
<evidence type="ECO:0000256" key="1">
    <source>
        <dbReference type="ARBA" id="ARBA00006105"/>
    </source>
</evidence>
<dbReference type="PROSITE" id="PS51384">
    <property type="entry name" value="FAD_FR"/>
    <property type="match status" value="1"/>
</dbReference>
<dbReference type="InterPro" id="IPR039261">
    <property type="entry name" value="FNR_nucleotide-bd"/>
</dbReference>
<organism evidence="8 9">
    <name type="scientific">Dictyocaulus viviparus</name>
    <name type="common">Bovine lungworm</name>
    <dbReference type="NCBI Taxonomy" id="29172"/>
    <lineage>
        <taxon>Eukaryota</taxon>
        <taxon>Metazoa</taxon>
        <taxon>Ecdysozoa</taxon>
        <taxon>Nematoda</taxon>
        <taxon>Chromadorea</taxon>
        <taxon>Rhabditida</taxon>
        <taxon>Rhabditina</taxon>
        <taxon>Rhabditomorpha</taxon>
        <taxon>Strongyloidea</taxon>
        <taxon>Metastrongylidae</taxon>
        <taxon>Dictyocaulus</taxon>
    </lineage>
</organism>
<dbReference type="GO" id="GO:0046872">
    <property type="term" value="F:metal ion binding"/>
    <property type="evidence" value="ECO:0007669"/>
    <property type="project" value="UniProtKB-KW"/>
</dbReference>
<dbReference type="GO" id="GO:0004128">
    <property type="term" value="F:cytochrome-b5 reductase activity, acting on NAD(P)H"/>
    <property type="evidence" value="ECO:0007669"/>
    <property type="project" value="TreeGrafter"/>
</dbReference>
<dbReference type="Pfam" id="PF00970">
    <property type="entry name" value="FAD_binding_6"/>
    <property type="match status" value="1"/>
</dbReference>
<keyword evidence="3" id="KW-0479">Metal-binding</keyword>
<dbReference type="InterPro" id="IPR001433">
    <property type="entry name" value="OxRdtase_FAD/NAD-bd"/>
</dbReference>
<dbReference type="OrthoDB" id="432299at2759"/>
<evidence type="ECO:0000256" key="4">
    <source>
        <dbReference type="ARBA" id="ARBA00023002"/>
    </source>
</evidence>
<dbReference type="PANTHER" id="PTHR46237">
    <property type="entry name" value="CYTOCHROME B5 REDUCTASE 4 FAMILY MEMBER"/>
    <property type="match status" value="1"/>
</dbReference>
<accession>A0A0D8YAP4</accession>
<dbReference type="InterPro" id="IPR051872">
    <property type="entry name" value="Cytochrome_b5/Flavoprotein_Rdt"/>
</dbReference>
<keyword evidence="2" id="KW-0349">Heme</keyword>
<dbReference type="GO" id="GO:0006801">
    <property type="term" value="P:superoxide metabolic process"/>
    <property type="evidence" value="ECO:0007669"/>
    <property type="project" value="TreeGrafter"/>
</dbReference>
<dbReference type="AlphaFoldDB" id="A0A0D8YAP4"/>
<dbReference type="Gene3D" id="3.10.120.10">
    <property type="entry name" value="Cytochrome b5-like heme/steroid binding domain"/>
    <property type="match status" value="1"/>
</dbReference>
<dbReference type="PROSITE" id="PS50255">
    <property type="entry name" value="CYTOCHROME_B5_2"/>
    <property type="match status" value="1"/>
</dbReference>
<feature type="domain" description="Cytochrome b5 heme-binding" evidence="6">
    <location>
        <begin position="49"/>
        <end position="125"/>
    </location>
</feature>
<keyword evidence="5" id="KW-0408">Iron</keyword>
<dbReference type="SUPFAM" id="SSF55856">
    <property type="entry name" value="Cytochrome b5-like heme/steroid binding domain"/>
    <property type="match status" value="1"/>
</dbReference>
<dbReference type="PANTHER" id="PTHR46237:SF1">
    <property type="entry name" value="CYTOCHROME B5 REDUCTASE 4"/>
    <property type="match status" value="1"/>
</dbReference>
<dbReference type="PROSITE" id="PS00191">
    <property type="entry name" value="CYTOCHROME_B5_1"/>
    <property type="match status" value="1"/>
</dbReference>